<dbReference type="InterPro" id="IPR028098">
    <property type="entry name" value="Glyco_trans_4-like_N"/>
</dbReference>
<dbReference type="PANTHER" id="PTHR46401:SF2">
    <property type="entry name" value="GLYCOSYLTRANSFERASE WBBK-RELATED"/>
    <property type="match status" value="1"/>
</dbReference>
<proteinExistence type="predicted"/>
<protein>
    <submittedName>
        <fullName evidence="3">Glycosyltransferase family 4 protein</fullName>
    </submittedName>
</protein>
<dbReference type="Pfam" id="PF13692">
    <property type="entry name" value="Glyco_trans_1_4"/>
    <property type="match status" value="1"/>
</dbReference>
<evidence type="ECO:0000256" key="1">
    <source>
        <dbReference type="ARBA" id="ARBA00022679"/>
    </source>
</evidence>
<gene>
    <name evidence="3" type="ORF">H5P27_07195</name>
</gene>
<dbReference type="PANTHER" id="PTHR46401">
    <property type="entry name" value="GLYCOSYLTRANSFERASE WBBK-RELATED"/>
    <property type="match status" value="1"/>
</dbReference>
<feature type="domain" description="Glycosyltransferase subfamily 4-like N-terminal" evidence="2">
    <location>
        <begin position="39"/>
        <end position="144"/>
    </location>
</feature>
<dbReference type="EMBL" id="JACHVC010000007">
    <property type="protein sequence ID" value="MBC2605825.1"/>
    <property type="molecule type" value="Genomic_DNA"/>
</dbReference>
<evidence type="ECO:0000313" key="4">
    <source>
        <dbReference type="Proteomes" id="UP000526501"/>
    </source>
</evidence>
<accession>A0A7X1E7K1</accession>
<evidence type="ECO:0000313" key="3">
    <source>
        <dbReference type="EMBL" id="MBC2605825.1"/>
    </source>
</evidence>
<dbReference type="AlphaFoldDB" id="A0A7X1E7K1"/>
<dbReference type="RefSeq" id="WP_185659718.1">
    <property type="nucleotide sequence ID" value="NZ_CAWPOO010000007.1"/>
</dbReference>
<organism evidence="3 4">
    <name type="scientific">Pelagicoccus albus</name>
    <dbReference type="NCBI Taxonomy" id="415222"/>
    <lineage>
        <taxon>Bacteria</taxon>
        <taxon>Pseudomonadati</taxon>
        <taxon>Verrucomicrobiota</taxon>
        <taxon>Opitutia</taxon>
        <taxon>Puniceicoccales</taxon>
        <taxon>Pelagicoccaceae</taxon>
        <taxon>Pelagicoccus</taxon>
    </lineage>
</organism>
<dbReference type="Proteomes" id="UP000526501">
    <property type="component" value="Unassembled WGS sequence"/>
</dbReference>
<dbReference type="CDD" id="cd03801">
    <property type="entry name" value="GT4_PimA-like"/>
    <property type="match status" value="1"/>
</dbReference>
<sequence length="344" mass="39669">MKIIFVKFFDRNPYQRLLADSLEKQGHEVVLLKSIYRFRFLFSLKADVVHLHWPPEFSWELSSMIKLAFFRIWLEVMRVKGTRIVWTVHNLLPHDNRFRRANLNLCRSYASRCDTLICHSALARKVVLRSYRVNPEKVTVTPHGNFIDVYPEGVGRVRFRENRGFSEQDVVVLFFGKIRAYKGLRKFIDSFARSSNTQIRFVVAGSISSESLADELKRFAEREQRLSLEVGYVADSDLRDYFEMADFVALPYESSLTSGAAVLAMSLGKACLATRTAGFESVLDDSGCIFYDSAEVDVLWKQVFECTTSRDMGRANLEKAKQWDWDSIGATTAKAYRRKALEML</sequence>
<keyword evidence="4" id="KW-1185">Reference proteome</keyword>
<dbReference type="GO" id="GO:0009103">
    <property type="term" value="P:lipopolysaccharide biosynthetic process"/>
    <property type="evidence" value="ECO:0007669"/>
    <property type="project" value="TreeGrafter"/>
</dbReference>
<comment type="caution">
    <text evidence="3">The sequence shown here is derived from an EMBL/GenBank/DDBJ whole genome shotgun (WGS) entry which is preliminary data.</text>
</comment>
<dbReference type="Gene3D" id="3.40.50.2000">
    <property type="entry name" value="Glycogen Phosphorylase B"/>
    <property type="match status" value="2"/>
</dbReference>
<dbReference type="SUPFAM" id="SSF53756">
    <property type="entry name" value="UDP-Glycosyltransferase/glycogen phosphorylase"/>
    <property type="match status" value="1"/>
</dbReference>
<name>A0A7X1E7K1_9BACT</name>
<evidence type="ECO:0000259" key="2">
    <source>
        <dbReference type="Pfam" id="PF13439"/>
    </source>
</evidence>
<dbReference type="GO" id="GO:0016757">
    <property type="term" value="F:glycosyltransferase activity"/>
    <property type="evidence" value="ECO:0007669"/>
    <property type="project" value="TreeGrafter"/>
</dbReference>
<reference evidence="3 4" key="1">
    <citation type="submission" date="2020-07" db="EMBL/GenBank/DDBJ databases">
        <authorList>
            <person name="Feng X."/>
        </authorList>
    </citation>
    <scope>NUCLEOTIDE SEQUENCE [LARGE SCALE GENOMIC DNA]</scope>
    <source>
        <strain evidence="3 4">JCM23202</strain>
    </source>
</reference>
<keyword evidence="1 3" id="KW-0808">Transferase</keyword>
<dbReference type="Pfam" id="PF13439">
    <property type="entry name" value="Glyco_transf_4"/>
    <property type="match status" value="1"/>
</dbReference>